<feature type="domain" description="TipAS antibiotic-recognition" evidence="1">
    <location>
        <begin position="24"/>
        <end position="140"/>
    </location>
</feature>
<dbReference type="Proteomes" id="UP000238312">
    <property type="component" value="Unassembled WGS sequence"/>
</dbReference>
<dbReference type="InterPro" id="IPR012925">
    <property type="entry name" value="TipAS_dom"/>
</dbReference>
<evidence type="ECO:0000259" key="1">
    <source>
        <dbReference type="Pfam" id="PF07739"/>
    </source>
</evidence>
<dbReference type="Pfam" id="PF07739">
    <property type="entry name" value="TipAS"/>
    <property type="match status" value="1"/>
</dbReference>
<dbReference type="InterPro" id="IPR036244">
    <property type="entry name" value="TipA-like_antibiotic-bd"/>
</dbReference>
<gene>
    <name evidence="2" type="ORF">B0I32_130143</name>
</gene>
<sequence length="146" mass="16169">MSAPLDLTPQERAELFGGFDPDDHAAEAEQRWGGTQSWTDAMRRSSAYTKQDWQRFMAEAGDISSRMADAMRSGAPADGETAMNLAEEHRAHITRWCYECTYEIHRGLGDMYVSDPRFTASIDATAPGLAAYYQAAITANADRHTA</sequence>
<comment type="caution">
    <text evidence="2">The sequence shown here is derived from an EMBL/GenBank/DDBJ whole genome shotgun (WGS) entry which is preliminary data.</text>
</comment>
<proteinExistence type="predicted"/>
<reference evidence="2 3" key="1">
    <citation type="submission" date="2018-03" db="EMBL/GenBank/DDBJ databases">
        <title>Genomic Encyclopedia of Type Strains, Phase III (KMG-III): the genomes of soil and plant-associated and newly described type strains.</title>
        <authorList>
            <person name="Whitman W."/>
        </authorList>
    </citation>
    <scope>NUCLEOTIDE SEQUENCE [LARGE SCALE GENOMIC DNA]</scope>
    <source>
        <strain evidence="2 3">CGMCC 4.7104</strain>
    </source>
</reference>
<dbReference type="Gene3D" id="1.10.490.50">
    <property type="entry name" value="Antibiotic binding domain of TipA-like multidrug resistance regulators"/>
    <property type="match status" value="1"/>
</dbReference>
<organism evidence="2 3">
    <name type="scientific">Nonomuraea fuscirosea</name>
    <dbReference type="NCBI Taxonomy" id="1291556"/>
    <lineage>
        <taxon>Bacteria</taxon>
        <taxon>Bacillati</taxon>
        <taxon>Actinomycetota</taxon>
        <taxon>Actinomycetes</taxon>
        <taxon>Streptosporangiales</taxon>
        <taxon>Streptosporangiaceae</taxon>
        <taxon>Nonomuraea</taxon>
    </lineage>
</organism>
<dbReference type="RefSeq" id="WP_245956631.1">
    <property type="nucleotide sequence ID" value="NZ_JBFAIL010000020.1"/>
</dbReference>
<dbReference type="EMBL" id="PVNG01000030">
    <property type="protein sequence ID" value="PRX52868.1"/>
    <property type="molecule type" value="Genomic_DNA"/>
</dbReference>
<dbReference type="SUPFAM" id="SSF89082">
    <property type="entry name" value="Antibiotic binding domain of TipA-like multidrug resistance regulators"/>
    <property type="match status" value="1"/>
</dbReference>
<name>A0A2T0M663_9ACTN</name>
<evidence type="ECO:0000313" key="3">
    <source>
        <dbReference type="Proteomes" id="UP000238312"/>
    </source>
</evidence>
<protein>
    <submittedName>
        <fullName evidence="2">TipAS antibiotic-recognition protein</fullName>
    </submittedName>
</protein>
<accession>A0A2T0M663</accession>
<evidence type="ECO:0000313" key="2">
    <source>
        <dbReference type="EMBL" id="PRX52868.1"/>
    </source>
</evidence>
<dbReference type="AlphaFoldDB" id="A0A2T0M663"/>
<keyword evidence="3" id="KW-1185">Reference proteome</keyword>